<dbReference type="GO" id="GO:0003677">
    <property type="term" value="F:DNA binding"/>
    <property type="evidence" value="ECO:0007669"/>
    <property type="project" value="InterPro"/>
</dbReference>
<dbReference type="GO" id="GO:0006355">
    <property type="term" value="P:regulation of DNA-templated transcription"/>
    <property type="evidence" value="ECO:0007669"/>
    <property type="project" value="InterPro"/>
</dbReference>
<organism evidence="3 4">
    <name type="scientific">Gottschalkia purinilytica</name>
    <name type="common">Clostridium purinilyticum</name>
    <dbReference type="NCBI Taxonomy" id="1503"/>
    <lineage>
        <taxon>Bacteria</taxon>
        <taxon>Bacillati</taxon>
        <taxon>Bacillota</taxon>
        <taxon>Tissierellia</taxon>
        <taxon>Tissierellales</taxon>
        <taxon>Gottschalkiaceae</taxon>
        <taxon>Gottschalkia</taxon>
    </lineage>
</organism>
<dbReference type="GO" id="GO:0008270">
    <property type="term" value="F:zinc ion binding"/>
    <property type="evidence" value="ECO:0007669"/>
    <property type="project" value="InterPro"/>
</dbReference>
<dbReference type="STRING" id="1503.CLPU_1c01300"/>
<dbReference type="SUPFAM" id="SSF57884">
    <property type="entry name" value="Ada DNA repair protein, N-terminal domain (N-Ada 10)"/>
    <property type="match status" value="1"/>
</dbReference>
<dbReference type="InterPro" id="IPR004026">
    <property type="entry name" value="Ada_DNA_repair_Zn-bd"/>
</dbReference>
<keyword evidence="1" id="KW-0010">Activator</keyword>
<dbReference type="InterPro" id="IPR001279">
    <property type="entry name" value="Metallo-B-lactamas"/>
</dbReference>
<dbReference type="InterPro" id="IPR035681">
    <property type="entry name" value="ComA-like_MBL"/>
</dbReference>
<dbReference type="RefSeq" id="WP_050353701.1">
    <property type="nucleotide sequence ID" value="NZ_LGSS01000001.1"/>
</dbReference>
<reference evidence="4" key="1">
    <citation type="submission" date="2015-07" db="EMBL/GenBank/DDBJ databases">
        <title>Draft genome sequence of the purine-degrading Gottschalkia purinilyticum DSM 1384 (formerly Clostridium purinilyticum).</title>
        <authorList>
            <person name="Poehlein A."/>
            <person name="Schiel-Bengelsdorf B."/>
            <person name="Bengelsdorf F.R."/>
            <person name="Daniel R."/>
            <person name="Duerre P."/>
        </authorList>
    </citation>
    <scope>NUCLEOTIDE SEQUENCE [LARGE SCALE GENOMIC DNA]</scope>
    <source>
        <strain evidence="4">DSM 1384</strain>
    </source>
</reference>
<protein>
    <submittedName>
        <fullName evidence="3">ComE operon protein 3</fullName>
    </submittedName>
</protein>
<dbReference type="InterPro" id="IPR036866">
    <property type="entry name" value="RibonucZ/Hydroxyglut_hydro"/>
</dbReference>
<dbReference type="Gene3D" id="3.60.15.10">
    <property type="entry name" value="Ribonuclease Z/Hydroxyacylglutathione hydrolase-like"/>
    <property type="match status" value="1"/>
</dbReference>
<dbReference type="SUPFAM" id="SSF56281">
    <property type="entry name" value="Metallo-hydrolase/oxidoreductase"/>
    <property type="match status" value="1"/>
</dbReference>
<feature type="domain" description="Metallo-beta-lactamase" evidence="2">
    <location>
        <begin position="50"/>
        <end position="245"/>
    </location>
</feature>
<dbReference type="EMBL" id="LGSS01000001">
    <property type="protein sequence ID" value="KNF09965.1"/>
    <property type="molecule type" value="Genomic_DNA"/>
</dbReference>
<comment type="caution">
    <text evidence="3">The sequence shown here is derived from an EMBL/GenBank/DDBJ whole genome shotgun (WGS) entry which is preliminary data.</text>
</comment>
<dbReference type="InterPro" id="IPR052159">
    <property type="entry name" value="Competence_DNA_uptake"/>
</dbReference>
<evidence type="ECO:0000313" key="4">
    <source>
        <dbReference type="Proteomes" id="UP000037267"/>
    </source>
</evidence>
<dbReference type="PROSITE" id="PS51257">
    <property type="entry name" value="PROKAR_LIPOPROTEIN"/>
    <property type="match status" value="1"/>
</dbReference>
<dbReference type="AlphaFoldDB" id="A0A0L0WEX3"/>
<proteinExistence type="predicted"/>
<dbReference type="SMART" id="SM00849">
    <property type="entry name" value="Lactamase_B"/>
    <property type="match status" value="1"/>
</dbReference>
<dbReference type="CDD" id="cd07731">
    <property type="entry name" value="ComA-like_MBL-fold"/>
    <property type="match status" value="1"/>
</dbReference>
<dbReference type="PANTHER" id="PTHR30619">
    <property type="entry name" value="DNA INTERNALIZATION/COMPETENCE PROTEIN COMEC/REC2"/>
    <property type="match status" value="1"/>
</dbReference>
<evidence type="ECO:0000313" key="3">
    <source>
        <dbReference type="EMBL" id="KNF09965.1"/>
    </source>
</evidence>
<dbReference type="Pfam" id="PF02805">
    <property type="entry name" value="Ada_Zn_binding"/>
    <property type="match status" value="1"/>
</dbReference>
<accession>A0A0L0WEX3</accession>
<dbReference type="Pfam" id="PF00753">
    <property type="entry name" value="Lactamase_B"/>
    <property type="match status" value="1"/>
</dbReference>
<evidence type="ECO:0000256" key="1">
    <source>
        <dbReference type="ARBA" id="ARBA00023159"/>
    </source>
</evidence>
<name>A0A0L0WEX3_GOTPU</name>
<dbReference type="InterPro" id="IPR035451">
    <property type="entry name" value="Ada-like_dom_sf"/>
</dbReference>
<dbReference type="Proteomes" id="UP000037267">
    <property type="component" value="Unassembled WGS sequence"/>
</dbReference>
<sequence length="351" mass="39289">MNKIFKSRLILLFITVILLLSITLSGCNVQDSSNEVGKDQLAVHFIDVGQADSILIQFPNGQTSLIDGGNRDDKDLVVNYIKEQGIKKIDYLIATHPHEDHIGGLPEVINTFEIGKIYMPKKSANTKIFERVVKSIKDKGLKATVAKGGIDIINDNDLKFKIIAPNSDNYSDTNEYSIVNKLEYKNISFLFTGDAEKESEEEMLNLGYNLSSDVLKVGHHGSRTSTSDKFLKAVNPKYGVISLGKNNDYGHPHKEAIDTLKNNNVNILRTDELGTIRIISDGEKLILPKNIESNTVQNTTVEKSIYIGNKNTNVYHSEECSRLPNEKNRVIFNTKEEAEKSGYRPDKQCVK</sequence>
<dbReference type="GO" id="GO:0006281">
    <property type="term" value="P:DNA repair"/>
    <property type="evidence" value="ECO:0007669"/>
    <property type="project" value="InterPro"/>
</dbReference>
<dbReference type="GO" id="GO:0008168">
    <property type="term" value="F:methyltransferase activity"/>
    <property type="evidence" value="ECO:0007669"/>
    <property type="project" value="InterPro"/>
</dbReference>
<dbReference type="PANTHER" id="PTHR30619:SF7">
    <property type="entry name" value="BETA-LACTAMASE DOMAIN PROTEIN"/>
    <property type="match status" value="1"/>
</dbReference>
<evidence type="ECO:0000259" key="2">
    <source>
        <dbReference type="SMART" id="SM00849"/>
    </source>
</evidence>
<dbReference type="Gene3D" id="3.40.10.10">
    <property type="entry name" value="DNA Methylphosphotriester Repair Domain"/>
    <property type="match status" value="1"/>
</dbReference>
<gene>
    <name evidence="3" type="primary">comEC</name>
    <name evidence="3" type="ORF">CLPU_1c01300</name>
</gene>
<dbReference type="OrthoDB" id="9761531at2"/>
<keyword evidence="4" id="KW-1185">Reference proteome</keyword>